<dbReference type="PANTHER" id="PTHR30026">
    <property type="entry name" value="OUTER MEMBRANE PROTEIN TOLC"/>
    <property type="match status" value="1"/>
</dbReference>
<comment type="subcellular location">
    <subcellularLocation>
        <location evidence="1">Cell outer membrane</location>
    </subcellularLocation>
</comment>
<dbReference type="InterPro" id="IPR051906">
    <property type="entry name" value="TolC-like"/>
</dbReference>
<dbReference type="SUPFAM" id="SSF56954">
    <property type="entry name" value="Outer membrane efflux proteins (OEP)"/>
    <property type="match status" value="1"/>
</dbReference>
<evidence type="ECO:0000256" key="2">
    <source>
        <dbReference type="ARBA" id="ARBA00007613"/>
    </source>
</evidence>
<keyword evidence="8" id="KW-0175">Coiled coil</keyword>
<evidence type="ECO:0000256" key="5">
    <source>
        <dbReference type="ARBA" id="ARBA00022692"/>
    </source>
</evidence>
<keyword evidence="6" id="KW-0472">Membrane</keyword>
<evidence type="ECO:0000256" key="9">
    <source>
        <dbReference type="SAM" id="SignalP"/>
    </source>
</evidence>
<reference evidence="10 11" key="1">
    <citation type="submission" date="2024-01" db="EMBL/GenBank/DDBJ databases">
        <title>Niabella digestum sp. nov., isolated from waste digestion system.</title>
        <authorList>
            <person name="Zhang L."/>
        </authorList>
    </citation>
    <scope>NUCLEOTIDE SEQUENCE [LARGE SCALE GENOMIC DNA]</scope>
    <source>
        <strain evidence="10 11">A18</strain>
    </source>
</reference>
<dbReference type="EMBL" id="JAZGLY010000003">
    <property type="protein sequence ID" value="MEE6186710.1"/>
    <property type="molecule type" value="Genomic_DNA"/>
</dbReference>
<evidence type="ECO:0000313" key="10">
    <source>
        <dbReference type="EMBL" id="MEE6186710.1"/>
    </source>
</evidence>
<comment type="similarity">
    <text evidence="2">Belongs to the outer membrane factor (OMF) (TC 1.B.17) family.</text>
</comment>
<keyword evidence="4" id="KW-1134">Transmembrane beta strand</keyword>
<protein>
    <submittedName>
        <fullName evidence="10">TolC family protein</fullName>
    </submittedName>
</protein>
<dbReference type="PANTHER" id="PTHR30026:SF20">
    <property type="entry name" value="OUTER MEMBRANE PROTEIN TOLC"/>
    <property type="match status" value="1"/>
</dbReference>
<keyword evidence="7" id="KW-0998">Cell outer membrane</keyword>
<evidence type="ECO:0000256" key="3">
    <source>
        <dbReference type="ARBA" id="ARBA00022448"/>
    </source>
</evidence>
<feature type="signal peptide" evidence="9">
    <location>
        <begin position="1"/>
        <end position="23"/>
    </location>
</feature>
<name>A0ABU7RFD8_9BACT</name>
<keyword evidence="11" id="KW-1185">Reference proteome</keyword>
<dbReference type="Pfam" id="PF02321">
    <property type="entry name" value="OEP"/>
    <property type="match status" value="1"/>
</dbReference>
<dbReference type="Proteomes" id="UP001357452">
    <property type="component" value="Unassembled WGS sequence"/>
</dbReference>
<comment type="caution">
    <text evidence="10">The sequence shown here is derived from an EMBL/GenBank/DDBJ whole genome shotgun (WGS) entry which is preliminary data.</text>
</comment>
<evidence type="ECO:0000256" key="4">
    <source>
        <dbReference type="ARBA" id="ARBA00022452"/>
    </source>
</evidence>
<keyword evidence="9" id="KW-0732">Signal</keyword>
<proteinExistence type="inferred from homology"/>
<evidence type="ECO:0000256" key="7">
    <source>
        <dbReference type="ARBA" id="ARBA00023237"/>
    </source>
</evidence>
<evidence type="ECO:0000313" key="11">
    <source>
        <dbReference type="Proteomes" id="UP001357452"/>
    </source>
</evidence>
<evidence type="ECO:0000256" key="6">
    <source>
        <dbReference type="ARBA" id="ARBA00023136"/>
    </source>
</evidence>
<dbReference type="Gene3D" id="1.20.1600.10">
    <property type="entry name" value="Outer membrane efflux proteins (OEP)"/>
    <property type="match status" value="1"/>
</dbReference>
<dbReference type="RefSeq" id="WP_330974120.1">
    <property type="nucleotide sequence ID" value="NZ_JAZGLY010000003.1"/>
</dbReference>
<keyword evidence="5" id="KW-0812">Transmembrane</keyword>
<keyword evidence="3" id="KW-0813">Transport</keyword>
<dbReference type="InterPro" id="IPR003423">
    <property type="entry name" value="OMP_efflux"/>
</dbReference>
<sequence length="461" mass="51977">MKLYSIRPALLLISLLAMTSMDAQETFKPFKTPVESAIQHNKSIQNAMLENQKVVLDQQAVKGKSLPHLSVNALYGYLHTGVDVDIPARTLPITGITLFEESAKGNFSTHAFASGLTATQVIFSGLQISNGQKALEQKYKAQTLLTEASYDALAQEIITSFDQLMLLKEVDLLINDSERRLQKEHQKVIKAIENGVAIPYDRDKIKLAMLELESKRAEVQSNRELLYFKLEELTGLASEELQKIDYTLEVMLLTDDAMAMNRKELQALEASQKAYEYLLKKEKGAQLPQVFAFGNLSYLNAFNARTTLKDVASLGDVTLKTNHVQLAPAYGVGVGLRWSIFDGKAHHTAIEKAKIDLQINENKLEDTREKLNLLQRKTKSDYDLGLRKIAVHQQQMIIAKNNLHLASRQFEEGLLDVTERLAAENEYYKQSLSYYNQILNQRLAATELLKANGNLYQTIIR</sequence>
<organism evidence="10 11">
    <name type="scientific">Niabella digestorum</name>
    <dbReference type="NCBI Taxonomy" id="3117701"/>
    <lineage>
        <taxon>Bacteria</taxon>
        <taxon>Pseudomonadati</taxon>
        <taxon>Bacteroidota</taxon>
        <taxon>Chitinophagia</taxon>
        <taxon>Chitinophagales</taxon>
        <taxon>Chitinophagaceae</taxon>
        <taxon>Niabella</taxon>
    </lineage>
</organism>
<gene>
    <name evidence="10" type="ORF">V2H41_05425</name>
</gene>
<accession>A0ABU7RFD8</accession>
<feature type="chain" id="PRO_5046159278" evidence="9">
    <location>
        <begin position="24"/>
        <end position="461"/>
    </location>
</feature>
<evidence type="ECO:0000256" key="1">
    <source>
        <dbReference type="ARBA" id="ARBA00004442"/>
    </source>
</evidence>
<evidence type="ECO:0000256" key="8">
    <source>
        <dbReference type="SAM" id="Coils"/>
    </source>
</evidence>
<feature type="coiled-coil region" evidence="8">
    <location>
        <begin position="350"/>
        <end position="377"/>
    </location>
</feature>